<protein>
    <recommendedName>
        <fullName evidence="4">Nuclear pore complex protein Nup214 phenylalanine-glycine (FG) domain-containing protein</fullName>
    </recommendedName>
</protein>
<feature type="region of interest" description="Disordered" evidence="1">
    <location>
        <begin position="987"/>
        <end position="1112"/>
    </location>
</feature>
<dbReference type="EMBL" id="CANHGI010000001">
    <property type="protein sequence ID" value="CAI5438293.1"/>
    <property type="molecule type" value="Genomic_DNA"/>
</dbReference>
<feature type="region of interest" description="Disordered" evidence="1">
    <location>
        <begin position="854"/>
        <end position="876"/>
    </location>
</feature>
<comment type="caution">
    <text evidence="2">The sequence shown here is derived from an EMBL/GenBank/DDBJ whole genome shotgun (WGS) entry which is preliminary data.</text>
</comment>
<evidence type="ECO:0008006" key="4">
    <source>
        <dbReference type="Google" id="ProtNLM"/>
    </source>
</evidence>
<dbReference type="Proteomes" id="UP001152747">
    <property type="component" value="Unassembled WGS sequence"/>
</dbReference>
<feature type="compositionally biased region" description="Polar residues" evidence="1">
    <location>
        <begin position="819"/>
        <end position="837"/>
    </location>
</feature>
<dbReference type="PANTHER" id="PTHR23193:SF46">
    <property type="entry name" value="NUCLEAR PORE COMPLEX PROTEIN NUP214"/>
    <property type="match status" value="1"/>
</dbReference>
<feature type="compositionally biased region" description="Basic and acidic residues" evidence="1">
    <location>
        <begin position="804"/>
        <end position="818"/>
    </location>
</feature>
<dbReference type="InterPro" id="IPR026054">
    <property type="entry name" value="Nucleoporin"/>
</dbReference>
<dbReference type="GO" id="GO:0006405">
    <property type="term" value="P:RNA export from nucleus"/>
    <property type="evidence" value="ECO:0007669"/>
    <property type="project" value="TreeGrafter"/>
</dbReference>
<dbReference type="SUPFAM" id="SSF117289">
    <property type="entry name" value="Nucleoporin domain"/>
    <property type="match status" value="1"/>
</dbReference>
<feature type="region of interest" description="Disordered" evidence="1">
    <location>
        <begin position="788"/>
        <end position="837"/>
    </location>
</feature>
<feature type="region of interest" description="Disordered" evidence="1">
    <location>
        <begin position="1282"/>
        <end position="1315"/>
    </location>
</feature>
<feature type="compositionally biased region" description="Polar residues" evidence="1">
    <location>
        <begin position="1291"/>
        <end position="1315"/>
    </location>
</feature>
<dbReference type="GO" id="GO:0008139">
    <property type="term" value="F:nuclear localization sequence binding"/>
    <property type="evidence" value="ECO:0007669"/>
    <property type="project" value="TreeGrafter"/>
</dbReference>
<feature type="compositionally biased region" description="Polar residues" evidence="1">
    <location>
        <begin position="854"/>
        <end position="869"/>
    </location>
</feature>
<feature type="compositionally biased region" description="Low complexity" evidence="1">
    <location>
        <begin position="1150"/>
        <end position="1161"/>
    </location>
</feature>
<feature type="compositionally biased region" description="Low complexity" evidence="1">
    <location>
        <begin position="1072"/>
        <end position="1084"/>
    </location>
</feature>
<dbReference type="Gene3D" id="2.130.10.10">
    <property type="entry name" value="YVTN repeat-like/Quinoprotein amine dehydrogenase"/>
    <property type="match status" value="1"/>
</dbReference>
<name>A0A9P1MWA1_9PELO</name>
<reference evidence="2" key="1">
    <citation type="submission" date="2022-11" db="EMBL/GenBank/DDBJ databases">
        <authorList>
            <person name="Kikuchi T."/>
        </authorList>
    </citation>
    <scope>NUCLEOTIDE SEQUENCE</scope>
    <source>
        <strain evidence="2">PS1010</strain>
    </source>
</reference>
<organism evidence="2 3">
    <name type="scientific">Caenorhabditis angaria</name>
    <dbReference type="NCBI Taxonomy" id="860376"/>
    <lineage>
        <taxon>Eukaryota</taxon>
        <taxon>Metazoa</taxon>
        <taxon>Ecdysozoa</taxon>
        <taxon>Nematoda</taxon>
        <taxon>Chromadorea</taxon>
        <taxon>Rhabditida</taxon>
        <taxon>Rhabditina</taxon>
        <taxon>Rhabditomorpha</taxon>
        <taxon>Rhabditoidea</taxon>
        <taxon>Rhabditidae</taxon>
        <taxon>Peloderinae</taxon>
        <taxon>Caenorhabditis</taxon>
    </lineage>
</organism>
<proteinExistence type="predicted"/>
<dbReference type="PANTHER" id="PTHR23193">
    <property type="entry name" value="NUCLEAR PORE COMPLEX PROTEIN NUP"/>
    <property type="match status" value="1"/>
</dbReference>
<keyword evidence="3" id="KW-1185">Reference proteome</keyword>
<dbReference type="GO" id="GO:0005643">
    <property type="term" value="C:nuclear pore"/>
    <property type="evidence" value="ECO:0007669"/>
    <property type="project" value="TreeGrafter"/>
</dbReference>
<evidence type="ECO:0000313" key="3">
    <source>
        <dbReference type="Proteomes" id="UP001152747"/>
    </source>
</evidence>
<dbReference type="GO" id="GO:0006606">
    <property type="term" value="P:protein import into nucleus"/>
    <property type="evidence" value="ECO:0007669"/>
    <property type="project" value="TreeGrafter"/>
</dbReference>
<feature type="region of interest" description="Disordered" evidence="1">
    <location>
        <begin position="1137"/>
        <end position="1197"/>
    </location>
</feature>
<feature type="compositionally biased region" description="Low complexity" evidence="1">
    <location>
        <begin position="919"/>
        <end position="951"/>
    </location>
</feature>
<dbReference type="InterPro" id="IPR015943">
    <property type="entry name" value="WD40/YVTN_repeat-like_dom_sf"/>
</dbReference>
<feature type="compositionally biased region" description="Low complexity" evidence="1">
    <location>
        <begin position="1046"/>
        <end position="1056"/>
    </location>
</feature>
<feature type="compositionally biased region" description="Polar residues" evidence="1">
    <location>
        <begin position="1030"/>
        <end position="1040"/>
    </location>
</feature>
<evidence type="ECO:0000256" key="1">
    <source>
        <dbReference type="SAM" id="MobiDB-lite"/>
    </source>
</evidence>
<dbReference type="GO" id="GO:0017056">
    <property type="term" value="F:structural constituent of nuclear pore"/>
    <property type="evidence" value="ECO:0007669"/>
    <property type="project" value="TreeGrafter"/>
</dbReference>
<accession>A0A9P1MWA1</accession>
<feature type="region of interest" description="Disordered" evidence="1">
    <location>
        <begin position="917"/>
        <end position="951"/>
    </location>
</feature>
<sequence length="1315" mass="141382">MTDTLDVTDFFFETCRKFRLSQKGIISENTQKSIRNRLTSSSSLGVTFAVVQENQILCFPTKSIFDNKLTKENMNVEVTNLNVKTLNFPSIQRINEIGVNSDGNLLAILHTTNNNVFVDIYQIQTICQTDNLSPFSKIRVGTDPNNQGSAFEWNPAFPDTFAVSSTDNSVLVAKIDLKDGSKQSVIGAIKMGAIATVISWSPKGKQLTIGDSCGKVTQLKPELDVVRSILTPENNKKYHYVTGLCWLATTEWIVSYSKDLNGNDHDSYLMKCKKDKPTEWILLNELSYSNEKSPIPASILTSTQLLIEWNVILSANTKTSQIIPVGKKQEDWQTWGVPEGKEIYLPTSSSDTFPIGITIDRSNNSEIMIGFDGSAKKYPASPVVMILNNEGVLSAFHIISTSSKSCQLSLPNHLSISGLKELSNISKPQNIVNNPVKVIEVSKEKVKEVVIPPVVPTPTVPVSKPIAPTTPIVPKTPVKPKNDDESKQKLIDYVSKIDELIKTTSGEVGKLQIASQNTNKTICETSDIIKSSNNDAKNVLNELTCLMKSIEEITDKSTHAVKELDFVVEEQMNLISEAENPENALETLRDLAEAEKLMKFNKFETSADLLNEKYVQCCELLKKIRFELVEKEAKRKTIFISPLTSGFLNQRLESQTEIETTLKQEGKKENEEEIKKEKIEENNIANGIVRNIEKPAKMEAKTLTKENIISSRLNLIQHLKQRKPVETKKVKLITFSDYSKQSKATNKTSCDISTANLTNAILKLSMTPRRQPIHSSDTTNISICSKTADATTQADAPPVVVNVKSEEPKTPPKNERKSVGTSKPTTPQVIPNSQFSGSFMGSAKVDVKPLPSTSFLGQTKSTNDNSTSPAVKPLLSTPNIVPTNNLLSTKSVITPDKPPITSITPVPSVAAEIVPEIKTSPPSNSQPTTPALPATKPVVETTPTQTPTVLPATENKTDTILEVKPSQPSPAAEIKTSTVIETKPQTENVLKTEPVATTEEPKKESGFVFGQATKTPETKKESLKPAFSFGSASTNTTTPKSLFGGSTPTSSTNSSSIFGGAAKTNAFGGFGQQQNAQQSQQNSQPASVGFSFNKPAPTTTGFGGFGGNEQQTAKPTGFAAAAAVAATTDIGMEDDTNIGTSGGFMSGLGSNNQNQNSTNTNIFSSKPATNTSSTGNSWLFSNNSGQQQQQNKPSNNSFSFASAAAQHAQQPVNPTNPSSMFGSAAKFGGSPAFGSKPAFGGGAAPGGGFLSKDASIFGGNTNNTGTAAGGFSQFAAASGSSSIFGGGTTTNQNKPASSLFGGSSSNAKGSFNSWR</sequence>
<feature type="compositionally biased region" description="Polar residues" evidence="1">
    <location>
        <begin position="1162"/>
        <end position="1179"/>
    </location>
</feature>
<dbReference type="OrthoDB" id="248320at2759"/>
<gene>
    <name evidence="2" type="ORF">CAMP_LOCUS930</name>
</gene>
<feature type="compositionally biased region" description="Low complexity" evidence="1">
    <location>
        <begin position="1180"/>
        <end position="1197"/>
    </location>
</feature>
<evidence type="ECO:0000313" key="2">
    <source>
        <dbReference type="EMBL" id="CAI5438293.1"/>
    </source>
</evidence>